<reference evidence="3" key="1">
    <citation type="submission" date="2021-01" db="EMBL/GenBank/DDBJ databases">
        <authorList>
            <person name="Corre E."/>
            <person name="Pelletier E."/>
            <person name="Niang G."/>
            <person name="Scheremetjew M."/>
            <person name="Finn R."/>
            <person name="Kale V."/>
            <person name="Holt S."/>
            <person name="Cochrane G."/>
            <person name="Meng A."/>
            <person name="Brown T."/>
            <person name="Cohen L."/>
        </authorList>
    </citation>
    <scope>NUCLEOTIDE SEQUENCE</scope>
    <source>
        <strain evidence="3">UIO037</strain>
    </source>
</reference>
<feature type="region of interest" description="Disordered" evidence="1">
    <location>
        <begin position="41"/>
        <end position="69"/>
    </location>
</feature>
<evidence type="ECO:0000313" key="3">
    <source>
        <dbReference type="EMBL" id="CAE2250199.1"/>
    </source>
</evidence>
<feature type="compositionally biased region" description="Low complexity" evidence="1">
    <location>
        <begin position="50"/>
        <end position="64"/>
    </location>
</feature>
<accession>A0A7S4J433</accession>
<feature type="transmembrane region" description="Helical" evidence="2">
    <location>
        <begin position="95"/>
        <end position="117"/>
    </location>
</feature>
<name>A0A7S4J433_9EUKA</name>
<keyword evidence="2" id="KW-0812">Transmembrane</keyword>
<dbReference type="AlphaFoldDB" id="A0A7S4J433"/>
<evidence type="ECO:0000256" key="1">
    <source>
        <dbReference type="SAM" id="MobiDB-lite"/>
    </source>
</evidence>
<organism evidence="3">
    <name type="scientific">Prymnesium polylepis</name>
    <dbReference type="NCBI Taxonomy" id="72548"/>
    <lineage>
        <taxon>Eukaryota</taxon>
        <taxon>Haptista</taxon>
        <taxon>Haptophyta</taxon>
        <taxon>Prymnesiophyceae</taxon>
        <taxon>Prymnesiales</taxon>
        <taxon>Prymnesiaceae</taxon>
        <taxon>Prymnesium</taxon>
    </lineage>
</organism>
<keyword evidence="2" id="KW-1133">Transmembrane helix</keyword>
<sequence>MIAAIVCATALAATVHPRAVHPRGMHPPLVARQLPRMCSTEEGALEEPTTEATPEPTPEPTKTLSPVAQMRKDAKKYAAAEAEWRTPELAQQQTIARVIFAVLFLGIAALVGSNLAALETLGSGERDAPTQVASPAAEFKLPTIRSGYESNSEWGKARPLLPPKPGES</sequence>
<protein>
    <submittedName>
        <fullName evidence="3">Uncharacterized protein</fullName>
    </submittedName>
</protein>
<dbReference type="EMBL" id="HBKO01032096">
    <property type="protein sequence ID" value="CAE2250199.1"/>
    <property type="molecule type" value="Transcribed_RNA"/>
</dbReference>
<evidence type="ECO:0000256" key="2">
    <source>
        <dbReference type="SAM" id="Phobius"/>
    </source>
</evidence>
<keyword evidence="2" id="KW-0472">Membrane</keyword>
<gene>
    <name evidence="3" type="ORF">CPOL0286_LOCUS14608</name>
</gene>
<proteinExistence type="predicted"/>
<feature type="region of interest" description="Disordered" evidence="1">
    <location>
        <begin position="144"/>
        <end position="168"/>
    </location>
</feature>